<dbReference type="AlphaFoldDB" id="A0AAD5VX77"/>
<dbReference type="Proteomes" id="UP001213000">
    <property type="component" value="Unassembled WGS sequence"/>
</dbReference>
<evidence type="ECO:0008006" key="3">
    <source>
        <dbReference type="Google" id="ProtNLM"/>
    </source>
</evidence>
<comment type="caution">
    <text evidence="1">The sequence shown here is derived from an EMBL/GenBank/DDBJ whole genome shotgun (WGS) entry which is preliminary data.</text>
</comment>
<proteinExistence type="predicted"/>
<protein>
    <recommendedName>
        <fullName evidence="3">HNH nuclease domain-containing protein</fullName>
    </recommendedName>
</protein>
<evidence type="ECO:0000313" key="1">
    <source>
        <dbReference type="EMBL" id="KAJ3567816.1"/>
    </source>
</evidence>
<name>A0AAD5VX77_9AGAR</name>
<reference evidence="1" key="1">
    <citation type="submission" date="2022-07" db="EMBL/GenBank/DDBJ databases">
        <title>Genome Sequence of Leucocoprinus birnbaumii.</title>
        <authorList>
            <person name="Buettner E."/>
        </authorList>
    </citation>
    <scope>NUCLEOTIDE SEQUENCE</scope>
    <source>
        <strain evidence="1">VT141</strain>
    </source>
</reference>
<accession>A0AAD5VX77</accession>
<gene>
    <name evidence="1" type="ORF">NP233_g6108</name>
</gene>
<keyword evidence="2" id="KW-1185">Reference proteome</keyword>
<organism evidence="1 2">
    <name type="scientific">Leucocoprinus birnbaumii</name>
    <dbReference type="NCBI Taxonomy" id="56174"/>
    <lineage>
        <taxon>Eukaryota</taxon>
        <taxon>Fungi</taxon>
        <taxon>Dikarya</taxon>
        <taxon>Basidiomycota</taxon>
        <taxon>Agaricomycotina</taxon>
        <taxon>Agaricomycetes</taxon>
        <taxon>Agaricomycetidae</taxon>
        <taxon>Agaricales</taxon>
        <taxon>Agaricineae</taxon>
        <taxon>Agaricaceae</taxon>
        <taxon>Leucocoprinus</taxon>
    </lineage>
</organism>
<sequence>MSRLPEVIPDLESKFMNDPHIIGAYNICLKLEGELATDDEIRRIRILGFLLLYAPKQEIRTYVAKTIFSCENEPDILVELGRFIELHVILPFKKYRSQTPPTGTEYPSSHCFDDRWKEVKANITLAPRNHKDAKDRAFVRDNWTCIATGSIHRDAPREILDRRTPKSLSTYLVCAHIIPEGALFDVKERPGGNPKLDYASTILAILELFGCNISSLSGEKVHSLVNVITMEKNTHELFYRLELYFEATPTENRYEINCYYGKPFSCMSDFVTFSSSDPDHLPLPSPELLALHATCCKVAQMSGAIKYIDKVYDDVDATGVLAYDGTSGDILSYKLLSLSSSSVSDQGQKTV</sequence>
<evidence type="ECO:0000313" key="2">
    <source>
        <dbReference type="Proteomes" id="UP001213000"/>
    </source>
</evidence>
<dbReference type="EMBL" id="JANIEX010000385">
    <property type="protein sequence ID" value="KAJ3567816.1"/>
    <property type="molecule type" value="Genomic_DNA"/>
</dbReference>